<accession>A0A914RPN3</accession>
<proteinExistence type="predicted"/>
<dbReference type="Proteomes" id="UP000887564">
    <property type="component" value="Unplaced"/>
</dbReference>
<name>A0A914RPN3_PAREQ</name>
<dbReference type="AlphaFoldDB" id="A0A914RPN3"/>
<protein>
    <submittedName>
        <fullName evidence="2">Uncharacterized protein</fullName>
    </submittedName>
</protein>
<evidence type="ECO:0000313" key="2">
    <source>
        <dbReference type="WBParaSite" id="PEQ_0000825601-mRNA-1"/>
    </source>
</evidence>
<sequence>MATILVDSQPLAEIKKLSYLLSFLEGKALEAVGGFTVAPENYEAVKTTLQQRFGRSEVWLKSLYAELHDAAIPIKDFEE</sequence>
<evidence type="ECO:0000313" key="1">
    <source>
        <dbReference type="Proteomes" id="UP000887564"/>
    </source>
</evidence>
<keyword evidence="1" id="KW-1185">Reference proteome</keyword>
<dbReference type="Pfam" id="PF03564">
    <property type="entry name" value="DUF1759"/>
    <property type="match status" value="1"/>
</dbReference>
<dbReference type="WBParaSite" id="PEQ_0000825601-mRNA-1">
    <property type="protein sequence ID" value="PEQ_0000825601-mRNA-1"/>
    <property type="gene ID" value="PEQ_0000825601"/>
</dbReference>
<dbReference type="InterPro" id="IPR005312">
    <property type="entry name" value="DUF1759"/>
</dbReference>
<reference evidence="2" key="1">
    <citation type="submission" date="2022-11" db="UniProtKB">
        <authorList>
            <consortium name="WormBaseParasite"/>
        </authorList>
    </citation>
    <scope>IDENTIFICATION</scope>
</reference>
<organism evidence="1 2">
    <name type="scientific">Parascaris equorum</name>
    <name type="common">Equine roundworm</name>
    <dbReference type="NCBI Taxonomy" id="6256"/>
    <lineage>
        <taxon>Eukaryota</taxon>
        <taxon>Metazoa</taxon>
        <taxon>Ecdysozoa</taxon>
        <taxon>Nematoda</taxon>
        <taxon>Chromadorea</taxon>
        <taxon>Rhabditida</taxon>
        <taxon>Spirurina</taxon>
        <taxon>Ascaridomorpha</taxon>
        <taxon>Ascaridoidea</taxon>
        <taxon>Ascarididae</taxon>
        <taxon>Parascaris</taxon>
    </lineage>
</organism>